<evidence type="ECO:0000256" key="3">
    <source>
        <dbReference type="SAM" id="SignalP"/>
    </source>
</evidence>
<dbReference type="OrthoDB" id="120072at2759"/>
<dbReference type="PANTHER" id="PTHR34612">
    <property type="entry name" value="GH131_N DOMAIN-CONTAINING PROTEIN"/>
    <property type="match status" value="1"/>
</dbReference>
<evidence type="ECO:0000313" key="6">
    <source>
        <dbReference type="Proteomes" id="UP000283269"/>
    </source>
</evidence>
<proteinExistence type="predicted"/>
<dbReference type="InParanoid" id="A0A409VV92"/>
<sequence>MKAAFCLSSLLVSQAMAGTVIWNGFFNSSFTAATFDKCTWCDLLIYGSWSNQIAPWQWYIHGSGATSTYLGVSSSFKNPADTTDAQGLRTTIDGTAFWNGQTMERTEVIPQTSSNLGTGHLYYHFSLSTSSTNAPNPGFEHQIAFFESHFTELKFGLISGEQGTSDPLLRWDIGGVSQWTTTLTPNTWYNFAYDIDFSANTVGLWFSTGSSPLTQIVANKPASTSTNSADWHIGVLRLPNGGTNATPEDWFWSGVFVEQAPITTSIAGPNAGSAAPGPSQSSTVATPPPSSTTTKPSSTSAPVSTTTTAAGPTQTQWGQCGGNGYTGPTVCASGFKCVAVSPPYYSQCQ</sequence>
<evidence type="ECO:0000256" key="1">
    <source>
        <dbReference type="ARBA" id="ARBA00022729"/>
    </source>
</evidence>
<dbReference type="PANTHER" id="PTHR34612:SF6">
    <property type="entry name" value="GLYCOSIDE HYDROLASE 131 CATALYTIC N-TERMINAL DOMAIN-CONTAINING PROTEIN"/>
    <property type="match status" value="1"/>
</dbReference>
<name>A0A409VV92_PSICY</name>
<feature type="chain" id="PRO_5018993928" description="CBM1 domain-containing protein" evidence="3">
    <location>
        <begin position="18"/>
        <end position="349"/>
    </location>
</feature>
<dbReference type="GO" id="GO:0030248">
    <property type="term" value="F:cellulose binding"/>
    <property type="evidence" value="ECO:0007669"/>
    <property type="project" value="InterPro"/>
</dbReference>
<dbReference type="SMART" id="SM00236">
    <property type="entry name" value="fCBD"/>
    <property type="match status" value="1"/>
</dbReference>
<feature type="compositionally biased region" description="Low complexity" evidence="2">
    <location>
        <begin position="267"/>
        <end position="315"/>
    </location>
</feature>
<dbReference type="Gene3D" id="2.60.120.1160">
    <property type="match status" value="1"/>
</dbReference>
<feature type="signal peptide" evidence="3">
    <location>
        <begin position="1"/>
        <end position="17"/>
    </location>
</feature>
<dbReference type="GO" id="GO:0005975">
    <property type="term" value="P:carbohydrate metabolic process"/>
    <property type="evidence" value="ECO:0007669"/>
    <property type="project" value="InterPro"/>
</dbReference>
<dbReference type="Pfam" id="PF18271">
    <property type="entry name" value="GH131_N"/>
    <property type="match status" value="1"/>
</dbReference>
<dbReference type="InterPro" id="IPR041524">
    <property type="entry name" value="GH131_N"/>
</dbReference>
<dbReference type="InterPro" id="IPR035971">
    <property type="entry name" value="CBD_sf"/>
</dbReference>
<feature type="domain" description="CBM1" evidence="4">
    <location>
        <begin position="312"/>
        <end position="349"/>
    </location>
</feature>
<dbReference type="GO" id="GO:0005576">
    <property type="term" value="C:extracellular region"/>
    <property type="evidence" value="ECO:0007669"/>
    <property type="project" value="InterPro"/>
</dbReference>
<keyword evidence="6" id="KW-1185">Reference proteome</keyword>
<gene>
    <name evidence="5" type="ORF">CVT25_011768</name>
</gene>
<protein>
    <recommendedName>
        <fullName evidence="4">CBM1 domain-containing protein</fullName>
    </recommendedName>
</protein>
<dbReference type="AlphaFoldDB" id="A0A409VV92"/>
<dbReference type="InterPro" id="IPR000254">
    <property type="entry name" value="CBD"/>
</dbReference>
<evidence type="ECO:0000259" key="4">
    <source>
        <dbReference type="PROSITE" id="PS51164"/>
    </source>
</evidence>
<keyword evidence="1 3" id="KW-0732">Signal</keyword>
<feature type="region of interest" description="Disordered" evidence="2">
    <location>
        <begin position="267"/>
        <end position="318"/>
    </location>
</feature>
<evidence type="ECO:0000313" key="5">
    <source>
        <dbReference type="EMBL" id="PPQ70171.1"/>
    </source>
</evidence>
<dbReference type="PROSITE" id="PS51164">
    <property type="entry name" value="CBM1_2"/>
    <property type="match status" value="1"/>
</dbReference>
<dbReference type="EMBL" id="NHYD01003912">
    <property type="protein sequence ID" value="PPQ70171.1"/>
    <property type="molecule type" value="Genomic_DNA"/>
</dbReference>
<organism evidence="5 6">
    <name type="scientific">Psilocybe cyanescens</name>
    <dbReference type="NCBI Taxonomy" id="93625"/>
    <lineage>
        <taxon>Eukaryota</taxon>
        <taxon>Fungi</taxon>
        <taxon>Dikarya</taxon>
        <taxon>Basidiomycota</taxon>
        <taxon>Agaricomycotina</taxon>
        <taxon>Agaricomycetes</taxon>
        <taxon>Agaricomycetidae</taxon>
        <taxon>Agaricales</taxon>
        <taxon>Agaricineae</taxon>
        <taxon>Strophariaceae</taxon>
        <taxon>Psilocybe</taxon>
    </lineage>
</organism>
<accession>A0A409VV92</accession>
<dbReference type="Proteomes" id="UP000283269">
    <property type="component" value="Unassembled WGS sequence"/>
</dbReference>
<dbReference type="Pfam" id="PF00734">
    <property type="entry name" value="CBM_1"/>
    <property type="match status" value="1"/>
</dbReference>
<evidence type="ECO:0000256" key="2">
    <source>
        <dbReference type="SAM" id="MobiDB-lite"/>
    </source>
</evidence>
<reference evidence="5 6" key="1">
    <citation type="journal article" date="2018" name="Evol. Lett.">
        <title>Horizontal gene cluster transfer increased hallucinogenic mushroom diversity.</title>
        <authorList>
            <person name="Reynolds H.T."/>
            <person name="Vijayakumar V."/>
            <person name="Gluck-Thaler E."/>
            <person name="Korotkin H.B."/>
            <person name="Matheny P.B."/>
            <person name="Slot J.C."/>
        </authorList>
    </citation>
    <scope>NUCLEOTIDE SEQUENCE [LARGE SCALE GENOMIC DNA]</scope>
    <source>
        <strain evidence="5 6">2631</strain>
    </source>
</reference>
<comment type="caution">
    <text evidence="5">The sequence shown here is derived from an EMBL/GenBank/DDBJ whole genome shotgun (WGS) entry which is preliminary data.</text>
</comment>
<dbReference type="STRING" id="93625.A0A409VV92"/>
<dbReference type="SUPFAM" id="SSF57180">
    <property type="entry name" value="Cellulose-binding domain"/>
    <property type="match status" value="1"/>
</dbReference>